<dbReference type="InterPro" id="IPR024675">
    <property type="entry name" value="eIF3g_N"/>
</dbReference>
<reference evidence="2" key="1">
    <citation type="submission" date="2023-04" db="EMBL/GenBank/DDBJ databases">
        <authorList>
            <person name="Vijverberg K."/>
            <person name="Xiong W."/>
            <person name="Schranz E."/>
        </authorList>
    </citation>
    <scope>NUCLEOTIDE SEQUENCE</scope>
</reference>
<dbReference type="Pfam" id="PF12353">
    <property type="entry name" value="eIF3g"/>
    <property type="match status" value="1"/>
</dbReference>
<organism evidence="2 3">
    <name type="scientific">Lactuca saligna</name>
    <name type="common">Willowleaf lettuce</name>
    <dbReference type="NCBI Taxonomy" id="75948"/>
    <lineage>
        <taxon>Eukaryota</taxon>
        <taxon>Viridiplantae</taxon>
        <taxon>Streptophyta</taxon>
        <taxon>Embryophyta</taxon>
        <taxon>Tracheophyta</taxon>
        <taxon>Spermatophyta</taxon>
        <taxon>Magnoliopsida</taxon>
        <taxon>eudicotyledons</taxon>
        <taxon>Gunneridae</taxon>
        <taxon>Pentapetalae</taxon>
        <taxon>asterids</taxon>
        <taxon>campanulids</taxon>
        <taxon>Asterales</taxon>
        <taxon>Asteraceae</taxon>
        <taxon>Cichorioideae</taxon>
        <taxon>Cichorieae</taxon>
        <taxon>Lactucinae</taxon>
        <taxon>Lactuca</taxon>
    </lineage>
</organism>
<keyword evidence="3" id="KW-1185">Reference proteome</keyword>
<name>A0AA35ZJ61_LACSI</name>
<sequence length="246" mass="27738">MAQKPRWGELEEEDDGGNWVKITTTTYVCKLANARLSKRAVERRSWPKFGDSVQEDVGARLTMVSTEEIIFERPRAPGTKAEDSNASRVPLAQMSKGGAVLMGTLQKKSLMFMDSQKRRLLKKTPGRVFLRVIRHWLRCVCYCLTQIEAEFFTEYGEASCTTGAQVVNPMVFNNSNQHPSMWIFKIYIMLVDLMAQLPSFFPALFDAFSNQSADVRKGNNLKVDLHSLSGKPQFGCTCIRLPKAAS</sequence>
<feature type="domain" description="Eukaryotic translation initiation factor 3 subunit G N-terminal" evidence="1">
    <location>
        <begin position="14"/>
        <end position="95"/>
    </location>
</feature>
<dbReference type="AlphaFoldDB" id="A0AA35ZJ61"/>
<dbReference type="EMBL" id="OX465083">
    <property type="protein sequence ID" value="CAI9293178.1"/>
    <property type="molecule type" value="Genomic_DNA"/>
</dbReference>
<dbReference type="Proteomes" id="UP001177003">
    <property type="component" value="Chromosome 7"/>
</dbReference>
<proteinExistence type="predicted"/>
<accession>A0AA35ZJ61</accession>
<evidence type="ECO:0000313" key="3">
    <source>
        <dbReference type="Proteomes" id="UP001177003"/>
    </source>
</evidence>
<evidence type="ECO:0000313" key="2">
    <source>
        <dbReference type="EMBL" id="CAI9293178.1"/>
    </source>
</evidence>
<evidence type="ECO:0000259" key="1">
    <source>
        <dbReference type="Pfam" id="PF12353"/>
    </source>
</evidence>
<protein>
    <recommendedName>
        <fullName evidence="1">Eukaryotic translation initiation factor 3 subunit G N-terminal domain-containing protein</fullName>
    </recommendedName>
</protein>
<gene>
    <name evidence="2" type="ORF">LSALG_LOCUS32206</name>
</gene>